<accession>A0A1J4JFN5</accession>
<dbReference type="EMBL" id="MLAK01001114">
    <property type="protein sequence ID" value="OHS97473.1"/>
    <property type="molecule type" value="Genomic_DNA"/>
</dbReference>
<dbReference type="PANTHER" id="PTHR24159">
    <property type="match status" value="1"/>
</dbReference>
<gene>
    <name evidence="1" type="ORF">TRFO_36337</name>
</gene>
<evidence type="ECO:0000313" key="1">
    <source>
        <dbReference type="EMBL" id="OHS97473.1"/>
    </source>
</evidence>
<name>A0A1J4JFN5_9EUKA</name>
<dbReference type="VEuPathDB" id="TrichDB:TRFO_36337"/>
<dbReference type="AlphaFoldDB" id="A0A1J4JFN5"/>
<dbReference type="GeneID" id="94845476"/>
<dbReference type="RefSeq" id="XP_068350610.1">
    <property type="nucleotide sequence ID" value="XM_068510772.1"/>
</dbReference>
<dbReference type="PANTHER" id="PTHR24159:SF5">
    <property type="entry name" value="ANK_REP_REGION DOMAIN-CONTAINING PROTEIN"/>
    <property type="match status" value="1"/>
</dbReference>
<proteinExistence type="predicted"/>
<keyword evidence="2" id="KW-1185">Reference proteome</keyword>
<evidence type="ECO:0000313" key="2">
    <source>
        <dbReference type="Proteomes" id="UP000179807"/>
    </source>
</evidence>
<evidence type="ECO:0008006" key="3">
    <source>
        <dbReference type="Google" id="ProtNLM"/>
    </source>
</evidence>
<reference evidence="1" key="1">
    <citation type="submission" date="2016-10" db="EMBL/GenBank/DDBJ databases">
        <authorList>
            <person name="Benchimol M."/>
            <person name="Almeida L.G."/>
            <person name="Vasconcelos A.T."/>
            <person name="Perreira-Neves A."/>
            <person name="Rosa I.A."/>
            <person name="Tasca T."/>
            <person name="Bogo M.R."/>
            <person name="de Souza W."/>
        </authorList>
    </citation>
    <scope>NUCLEOTIDE SEQUENCE [LARGE SCALE GENOMIC DNA]</scope>
    <source>
        <strain evidence="1">K</strain>
    </source>
</reference>
<comment type="caution">
    <text evidence="1">The sequence shown here is derived from an EMBL/GenBank/DDBJ whole genome shotgun (WGS) entry which is preliminary data.</text>
</comment>
<protein>
    <recommendedName>
        <fullName evidence="3">DUF3447 domain-containing protein</fullName>
    </recommendedName>
</protein>
<sequence>MKILPSYVEVNPDINNSDHPFLPKGISLLEYSMAFGSINIFRYFWVNKASYKKESLKYSIIGGNYGIVHILEEESLYKFDEENYFQSLKYYRSEISEYLLNLINTKNLSINEILSSYIHSANFDGIYNYLDNKGIFNTILSIKKDNILLQNEIQEIIKLHAFDNPWMPFYLFYNVTFQQSNIDVNWLNSNILSSAYDVINIFSINTDSLTML</sequence>
<organism evidence="1 2">
    <name type="scientific">Tritrichomonas foetus</name>
    <dbReference type="NCBI Taxonomy" id="1144522"/>
    <lineage>
        <taxon>Eukaryota</taxon>
        <taxon>Metamonada</taxon>
        <taxon>Parabasalia</taxon>
        <taxon>Tritrichomonadida</taxon>
        <taxon>Tritrichomonadidae</taxon>
        <taxon>Tritrichomonas</taxon>
    </lineage>
</organism>
<dbReference type="Proteomes" id="UP000179807">
    <property type="component" value="Unassembled WGS sequence"/>
</dbReference>